<comment type="caution">
    <text evidence="1">The sequence shown here is derived from an EMBL/GenBank/DDBJ whole genome shotgun (WGS) entry which is preliminary data.</text>
</comment>
<evidence type="ECO:0000313" key="2">
    <source>
        <dbReference type="Proteomes" id="UP000541444"/>
    </source>
</evidence>
<dbReference type="Proteomes" id="UP000541444">
    <property type="component" value="Unassembled WGS sequence"/>
</dbReference>
<organism evidence="1 2">
    <name type="scientific">Kingdonia uniflora</name>
    <dbReference type="NCBI Taxonomy" id="39325"/>
    <lineage>
        <taxon>Eukaryota</taxon>
        <taxon>Viridiplantae</taxon>
        <taxon>Streptophyta</taxon>
        <taxon>Embryophyta</taxon>
        <taxon>Tracheophyta</taxon>
        <taxon>Spermatophyta</taxon>
        <taxon>Magnoliopsida</taxon>
        <taxon>Ranunculales</taxon>
        <taxon>Circaeasteraceae</taxon>
        <taxon>Kingdonia</taxon>
    </lineage>
</organism>
<reference evidence="1 2" key="1">
    <citation type="journal article" date="2020" name="IScience">
        <title>Genome Sequencing of the Endangered Kingdonia uniflora (Circaeasteraceae, Ranunculales) Reveals Potential Mechanisms of Evolutionary Specialization.</title>
        <authorList>
            <person name="Sun Y."/>
            <person name="Deng T."/>
            <person name="Zhang A."/>
            <person name="Moore M.J."/>
            <person name="Landis J.B."/>
            <person name="Lin N."/>
            <person name="Zhang H."/>
            <person name="Zhang X."/>
            <person name="Huang J."/>
            <person name="Zhang X."/>
            <person name="Sun H."/>
            <person name="Wang H."/>
        </authorList>
    </citation>
    <scope>NUCLEOTIDE SEQUENCE [LARGE SCALE GENOMIC DNA]</scope>
    <source>
        <strain evidence="1">TB1705</strain>
        <tissue evidence="1">Leaf</tissue>
    </source>
</reference>
<accession>A0A7J7MK77</accession>
<gene>
    <name evidence="1" type="ORF">GIB67_019851</name>
</gene>
<dbReference type="PANTHER" id="PTHR47859">
    <property type="entry name" value="PENTATRICOPEPTIDE REPEAT-CONTAINING PROTEIN"/>
    <property type="match status" value="1"/>
</dbReference>
<name>A0A7J7MK77_9MAGN</name>
<evidence type="ECO:0000313" key="1">
    <source>
        <dbReference type="EMBL" id="KAF6155325.1"/>
    </source>
</evidence>
<dbReference type="EMBL" id="JACGCM010001428">
    <property type="protein sequence ID" value="KAF6155325.1"/>
    <property type="molecule type" value="Genomic_DNA"/>
</dbReference>
<dbReference type="PANTHER" id="PTHR47859:SF1">
    <property type="entry name" value="PENTATRICOPEPTIDE REPEAT-CONTAINING PROTEIN"/>
    <property type="match status" value="1"/>
</dbReference>
<keyword evidence="2" id="KW-1185">Reference proteome</keyword>
<dbReference type="AlphaFoldDB" id="A0A7J7MK77"/>
<sequence length="231" mass="25910">MSAVHEIWNEFTKYYNPTIISLSKFIRCFARLGDLKLACEALQQVVNLAFEGSSVVNKSSKGQFNKSKLDISIPSNKQFMYDTSRCLGGLLVETEKGCRGSLCPADNQRNDSGFDCQETQSGGFKMLKRDSRTIHLMTAHDGFVFHDTEMHSLGLEPFSHTYDGYARAVIYDKGVIDGIKVVKAMIDMNLKPCSATMTILSMRCSRILELDLAEDLLDHIVETLHLHPFNA</sequence>
<protein>
    <recommendedName>
        <fullName evidence="3">Pentatricopeptide repeat-containing protein</fullName>
    </recommendedName>
</protein>
<dbReference type="OrthoDB" id="119302at2759"/>
<evidence type="ECO:0008006" key="3">
    <source>
        <dbReference type="Google" id="ProtNLM"/>
    </source>
</evidence>
<proteinExistence type="predicted"/>